<dbReference type="EMBL" id="JASXSV010000003">
    <property type="protein sequence ID" value="MDP0588198.1"/>
    <property type="molecule type" value="Genomic_DNA"/>
</dbReference>
<name>A0AA90NU00_9GAMM</name>
<evidence type="ECO:0000259" key="1">
    <source>
        <dbReference type="Pfam" id="PF16026"/>
    </source>
</evidence>
<sequence length="1017" mass="114998">MKITPQISNTISSSITSGVFKVNDNKKIITVFPAGKNVEALVVKNGEIRNVSYTGNVKEANALYDAYKKDQDSKPIRDRTVHGYDGSGEPAAKKAKKDIFGITNDLSDPNRPNDIASALSSLYDDEWSETMENLSDQYPNMSETEALTILFDSLMTSYDVCKKNPSLESADKTNMILKGISGVYNSFHDLYKTIKTYVKNCTHICTAMFQQSPPMTFGKIPEKNNVFPTDDYKEYSAHGSTVDYVVWPPLYQHEGGPKMLKGVAQPINTKKTTTSFNETDQQILNLMKETESLEERILKTGNTYDYPLAKPNPENTNPASRMAYWRKRHDTTRTELSKFAGHQLIDGNPRITDYSDPNRPMKVAEKYSELYDNEWTDMLDACLKNNDNFTEKKSAALSFQSLMIANQVCQNNPALALDAKEAMILKEIKSTFNNVNIPDNVIKSYVKKCTYVCTYMLAQKPPMVFGEIPQTGNDFPEGDYTPYNGNNGPKVDHVVWPPLYLNKNGRLLFNGIAKSSGVTTKTKTDFIETNEKVLEQVAEVKTLEARIAKMGGTYEYQVPNPGDTDLNTRLGYWKKRVDATLSETSKYAGDKLRAGNHDITDLSDKNRPLKISESLENIYNNHGFDPITEIESNNPYLKGTEQSTVILFRSLMTAYEVCKNHKESKIDAQEAMILQKLQEEFHPIKIFGDELKSYISKCTNTCTAMLTQTPPMVFGKTPDRNSDFIKKHYREYTAAGTKVDYMIWPVLYRSEDGSILSKGVVQPMSTEKTEKTKTDFTETDNTVIKIMNKAIEDEAIIASKGIKYEYSLPRPDSANLQERTDYWTKRQHAALIERSKTAGSKTYDSNPDISDLRDTNRPMMVGMQFSKLYDDQWTDASEDIMENNKSLTDEQKTQILFSSIKTTHDICKNNTSLSSNNKEEMILNELKKEFNSADLSGDGIKEYIKESTIICTRMLSHTPPLTFGKIPKKGDDFSKELYTQYDATGTKVDYMVFPILHMYDGGPVLTRGVVQSIRAKK</sequence>
<protein>
    <recommendedName>
        <fullName evidence="1">Mitochondria-eating protein C-terminal domain-containing protein</fullName>
    </recommendedName>
</protein>
<comment type="caution">
    <text evidence="2">The sequence shown here is derived from an EMBL/GenBank/DDBJ whole genome shotgun (WGS) entry which is preliminary data.</text>
</comment>
<accession>A0AA90NU00</accession>
<dbReference type="AlphaFoldDB" id="A0AA90NU00"/>
<proteinExistence type="predicted"/>
<dbReference type="InterPro" id="IPR031981">
    <property type="entry name" value="MIEAP_C"/>
</dbReference>
<reference evidence="2 3" key="1">
    <citation type="journal article" date="2023" name="bioRxiv">
        <title>An intranuclear bacterial parasite of deep-sea mussels expresses apoptosis inhibitors acquired from its host.</title>
        <authorList>
            <person name="Gonzalez Porras M.A."/>
            <person name="Assie A."/>
            <person name="Tietjen M."/>
            <person name="Violette M."/>
            <person name="Kleiner M."/>
            <person name="Gruber-Vodicka H."/>
            <person name="Dubilier N."/>
            <person name="Leisch N."/>
        </authorList>
    </citation>
    <scope>NUCLEOTIDE SEQUENCE [LARGE SCALE GENOMIC DNA]</scope>
    <source>
        <strain evidence="2">IAP13</strain>
    </source>
</reference>
<feature type="domain" description="Mitochondria-eating protein C-terminal" evidence="1">
    <location>
        <begin position="688"/>
        <end position="762"/>
    </location>
</feature>
<evidence type="ECO:0000313" key="2">
    <source>
        <dbReference type="EMBL" id="MDP0588198.1"/>
    </source>
</evidence>
<dbReference type="Pfam" id="PF16026">
    <property type="entry name" value="MIEAP"/>
    <property type="match status" value="1"/>
</dbReference>
<evidence type="ECO:0000313" key="3">
    <source>
        <dbReference type="Proteomes" id="UP001178148"/>
    </source>
</evidence>
<keyword evidence="3" id="KW-1185">Reference proteome</keyword>
<gene>
    <name evidence="2" type="ORF">QS748_02945</name>
</gene>
<dbReference type="Proteomes" id="UP001178148">
    <property type="component" value="Unassembled WGS sequence"/>
</dbReference>
<organism evidence="2 3">
    <name type="scientific">Candidatus Endonucleibacter bathymodioli</name>
    <dbReference type="NCBI Taxonomy" id="539814"/>
    <lineage>
        <taxon>Bacteria</taxon>
        <taxon>Pseudomonadati</taxon>
        <taxon>Pseudomonadota</taxon>
        <taxon>Gammaproteobacteria</taxon>
        <taxon>Oceanospirillales</taxon>
        <taxon>Endozoicomonadaceae</taxon>
        <taxon>Candidatus Endonucleibacter</taxon>
    </lineage>
</organism>